<evidence type="ECO:0000256" key="1">
    <source>
        <dbReference type="ARBA" id="ARBA00022679"/>
    </source>
</evidence>
<dbReference type="PANTHER" id="PTHR43626:SF4">
    <property type="entry name" value="GCN5-RELATED N-ACETYLTRANSFERASE 2, CHLOROPLASTIC"/>
    <property type="match status" value="1"/>
</dbReference>
<comment type="caution">
    <text evidence="4">The sequence shown here is derived from an EMBL/GenBank/DDBJ whole genome shotgun (WGS) entry which is preliminary data.</text>
</comment>
<reference evidence="5" key="1">
    <citation type="submission" date="2015-08" db="EMBL/GenBank/DDBJ databases">
        <title>Fjat-14210 dsm16467.</title>
        <authorList>
            <person name="Liu B."/>
            <person name="Wang J."/>
            <person name="Zhu Y."/>
            <person name="Liu G."/>
            <person name="Chen Q."/>
            <person name="Chen Z."/>
            <person name="Lan J."/>
            <person name="Che J."/>
            <person name="Ge C."/>
            <person name="Shi H."/>
            <person name="Pan Z."/>
            <person name="Liu X."/>
        </authorList>
    </citation>
    <scope>NUCLEOTIDE SEQUENCE [LARGE SCALE GENOMIC DNA]</scope>
    <source>
        <strain evidence="5">DSM 16467</strain>
    </source>
</reference>
<organism evidence="4 5">
    <name type="scientific">Priestia koreensis</name>
    <dbReference type="NCBI Taxonomy" id="284581"/>
    <lineage>
        <taxon>Bacteria</taxon>
        <taxon>Bacillati</taxon>
        <taxon>Bacillota</taxon>
        <taxon>Bacilli</taxon>
        <taxon>Bacillales</taxon>
        <taxon>Bacillaceae</taxon>
        <taxon>Priestia</taxon>
    </lineage>
</organism>
<dbReference type="InterPro" id="IPR045039">
    <property type="entry name" value="NSI-like"/>
</dbReference>
<dbReference type="Pfam" id="PF00583">
    <property type="entry name" value="Acetyltransf_1"/>
    <property type="match status" value="1"/>
</dbReference>
<dbReference type="RefSeq" id="WP_053401967.1">
    <property type="nucleotide sequence ID" value="NZ_LILC01000016.1"/>
</dbReference>
<dbReference type="EMBL" id="LILC01000016">
    <property type="protein sequence ID" value="KOO44310.1"/>
    <property type="molecule type" value="Genomic_DNA"/>
</dbReference>
<keyword evidence="2" id="KW-0012">Acyltransferase</keyword>
<dbReference type="PANTHER" id="PTHR43626">
    <property type="entry name" value="ACYL-COA N-ACYLTRANSFERASE"/>
    <property type="match status" value="1"/>
</dbReference>
<dbReference type="CDD" id="cd04301">
    <property type="entry name" value="NAT_SF"/>
    <property type="match status" value="1"/>
</dbReference>
<evidence type="ECO:0000313" key="5">
    <source>
        <dbReference type="Proteomes" id="UP000037558"/>
    </source>
</evidence>
<protein>
    <submittedName>
        <fullName evidence="4">Acetyltransferase</fullName>
    </submittedName>
</protein>
<keyword evidence="5" id="KW-1185">Reference proteome</keyword>
<dbReference type="AlphaFoldDB" id="A0A0M0KZQ5"/>
<dbReference type="InterPro" id="IPR000182">
    <property type="entry name" value="GNAT_dom"/>
</dbReference>
<accession>A0A0M0KZQ5</accession>
<dbReference type="GO" id="GO:0005737">
    <property type="term" value="C:cytoplasm"/>
    <property type="evidence" value="ECO:0007669"/>
    <property type="project" value="TreeGrafter"/>
</dbReference>
<dbReference type="Gene3D" id="3.40.630.30">
    <property type="match status" value="1"/>
</dbReference>
<name>A0A0M0KZQ5_9BACI</name>
<dbReference type="STRING" id="284581.AMD01_13600"/>
<sequence>MIYTHSLEHITADMLTGFFVDWPNPPSTETHLRLLKNSSHVVLGIDETTGQVVGFITAVSDGVLSAYIPLLEVLPAYKKKGIGKELVRKMFDRLSHLYMIDLCCDDDLVPFYKQFGMMNGKSMLLRNYERQSGTPM</sequence>
<dbReference type="SUPFAM" id="SSF55729">
    <property type="entry name" value="Acyl-CoA N-acyltransferases (Nat)"/>
    <property type="match status" value="1"/>
</dbReference>
<gene>
    <name evidence="4" type="ORF">AMD01_13600</name>
</gene>
<evidence type="ECO:0000313" key="4">
    <source>
        <dbReference type="EMBL" id="KOO44310.1"/>
    </source>
</evidence>
<dbReference type="Proteomes" id="UP000037558">
    <property type="component" value="Unassembled WGS sequence"/>
</dbReference>
<keyword evidence="1 4" id="KW-0808">Transferase</keyword>
<evidence type="ECO:0000256" key="2">
    <source>
        <dbReference type="ARBA" id="ARBA00023315"/>
    </source>
</evidence>
<dbReference type="GO" id="GO:0008080">
    <property type="term" value="F:N-acetyltransferase activity"/>
    <property type="evidence" value="ECO:0007669"/>
    <property type="project" value="InterPro"/>
</dbReference>
<evidence type="ECO:0000259" key="3">
    <source>
        <dbReference type="PROSITE" id="PS51186"/>
    </source>
</evidence>
<dbReference type="OrthoDB" id="9775804at2"/>
<dbReference type="InterPro" id="IPR016181">
    <property type="entry name" value="Acyl_CoA_acyltransferase"/>
</dbReference>
<proteinExistence type="predicted"/>
<dbReference type="PROSITE" id="PS51186">
    <property type="entry name" value="GNAT"/>
    <property type="match status" value="1"/>
</dbReference>
<dbReference type="PATRIC" id="fig|284581.3.peg.4852"/>
<feature type="domain" description="N-acetyltransferase" evidence="3">
    <location>
        <begin position="2"/>
        <end position="136"/>
    </location>
</feature>